<proteinExistence type="predicted"/>
<evidence type="ECO:0000256" key="1">
    <source>
        <dbReference type="SAM" id="MobiDB-lite"/>
    </source>
</evidence>
<comment type="caution">
    <text evidence="3">The sequence shown here is derived from an EMBL/GenBank/DDBJ whole genome shotgun (WGS) entry which is preliminary data.</text>
</comment>
<accession>A0A2S8G465</accession>
<feature type="domain" description="ImpA N-terminal" evidence="2">
    <location>
        <begin position="14"/>
        <end position="143"/>
    </location>
</feature>
<dbReference type="InterPro" id="IPR017740">
    <property type="entry name" value="TssA-like"/>
</dbReference>
<dbReference type="InterPro" id="IPR010657">
    <property type="entry name" value="ImpA_N"/>
</dbReference>
<sequence>MAFPQVLDIESLTNPISEESPSGVELRSSEHANEFFDLREIFNQSNKAERDIQTAMAFPDEEFPDLKDPEWEDVRDRSIHILSSYSKDVSVASWLIEAVMRMDGIPGLRDGFKLMLELVRRYWDNIHPEPDEDEGYAETVSQLTGLTSDRSYGVLDNLPLTNGGGGRYSLFDFNEANRIDGMDSDDKQRRIAEGAIERHTFDESFRATSRDHWNNVIEDLDTLISTIRELETYLDERCLRNSYGEETAPSMTSFRQRLESIRSTVQQLMAELLLDEVGDTPDAATDDADEGGTVVQQKGPAGPIQSRADAIKMIRKAAEYFRKTEPQSFISFKLEQAARWAEMPFPELLKELLRDDSAMGELHRRTGIPIPEDESGY</sequence>
<evidence type="ECO:0000259" key="2">
    <source>
        <dbReference type="Pfam" id="PF06812"/>
    </source>
</evidence>
<dbReference type="Proteomes" id="UP000240009">
    <property type="component" value="Unassembled WGS sequence"/>
</dbReference>
<organism evidence="3 4">
    <name type="scientific">Blastopirellula marina</name>
    <dbReference type="NCBI Taxonomy" id="124"/>
    <lineage>
        <taxon>Bacteria</taxon>
        <taxon>Pseudomonadati</taxon>
        <taxon>Planctomycetota</taxon>
        <taxon>Planctomycetia</taxon>
        <taxon>Pirellulales</taxon>
        <taxon>Pirellulaceae</taxon>
        <taxon>Blastopirellula</taxon>
    </lineage>
</organism>
<dbReference type="Pfam" id="PF06812">
    <property type="entry name" value="ImpA_N"/>
    <property type="match status" value="1"/>
</dbReference>
<gene>
    <name evidence="3" type="primary">tssA</name>
    <name evidence="3" type="ORF">C5Y96_03420</name>
</gene>
<evidence type="ECO:0000313" key="3">
    <source>
        <dbReference type="EMBL" id="PQO38934.1"/>
    </source>
</evidence>
<dbReference type="OrthoDB" id="9771118at2"/>
<dbReference type="PANTHER" id="PTHR37951:SF1">
    <property type="entry name" value="TYPE VI SECRETION SYSTEM COMPONENT TSSA1"/>
    <property type="match status" value="1"/>
</dbReference>
<dbReference type="AlphaFoldDB" id="A0A2S8G465"/>
<dbReference type="NCBIfam" id="TIGR03363">
    <property type="entry name" value="VI_chp_8"/>
    <property type="match status" value="1"/>
</dbReference>
<feature type="region of interest" description="Disordered" evidence="1">
    <location>
        <begin position="282"/>
        <end position="302"/>
    </location>
</feature>
<protein>
    <submittedName>
        <fullName evidence="3">Type VI secretion system protein TssA</fullName>
    </submittedName>
</protein>
<reference evidence="3 4" key="1">
    <citation type="submission" date="2018-02" db="EMBL/GenBank/DDBJ databases">
        <title>Comparative genomes isolates from brazilian mangrove.</title>
        <authorList>
            <person name="Araujo J.E."/>
            <person name="Taketani R.G."/>
            <person name="Silva M.C.P."/>
            <person name="Loureco M.V."/>
            <person name="Andreote F.D."/>
        </authorList>
    </citation>
    <scope>NUCLEOTIDE SEQUENCE [LARGE SCALE GENOMIC DNA]</scope>
    <source>
        <strain evidence="3 4">HEX-2 MGV</strain>
    </source>
</reference>
<name>A0A2S8G465_9BACT</name>
<dbReference type="EMBL" id="PUIA01000016">
    <property type="protein sequence ID" value="PQO38934.1"/>
    <property type="molecule type" value="Genomic_DNA"/>
</dbReference>
<dbReference type="PANTHER" id="PTHR37951">
    <property type="entry name" value="CYTOPLASMIC PROTEIN-RELATED"/>
    <property type="match status" value="1"/>
</dbReference>
<evidence type="ECO:0000313" key="4">
    <source>
        <dbReference type="Proteomes" id="UP000240009"/>
    </source>
</evidence>
<dbReference type="RefSeq" id="WP_105350133.1">
    <property type="nucleotide sequence ID" value="NZ_PUIA01000016.1"/>
</dbReference>